<name>A0A9N7YGK3_PLEPL</name>
<protein>
    <submittedName>
        <fullName evidence="2">Uncharacterized protein</fullName>
    </submittedName>
</protein>
<sequence>MIVHGCLSRRDGGERNGGLFLVPLIPHLSPKRRLTDQARRTGVQGCRVTVENRRERETAGRLGMGRAGDIGLRARGSDRDRARGSEQDRAAGLRVRVRLGQKQME</sequence>
<gene>
    <name evidence="2" type="ORF">PLEPLA_LOCUS12699</name>
</gene>
<proteinExistence type="predicted"/>
<organism evidence="2 3">
    <name type="scientific">Pleuronectes platessa</name>
    <name type="common">European plaice</name>
    <dbReference type="NCBI Taxonomy" id="8262"/>
    <lineage>
        <taxon>Eukaryota</taxon>
        <taxon>Metazoa</taxon>
        <taxon>Chordata</taxon>
        <taxon>Craniata</taxon>
        <taxon>Vertebrata</taxon>
        <taxon>Euteleostomi</taxon>
        <taxon>Actinopterygii</taxon>
        <taxon>Neopterygii</taxon>
        <taxon>Teleostei</taxon>
        <taxon>Neoteleostei</taxon>
        <taxon>Acanthomorphata</taxon>
        <taxon>Carangaria</taxon>
        <taxon>Pleuronectiformes</taxon>
        <taxon>Pleuronectoidei</taxon>
        <taxon>Pleuronectidae</taxon>
        <taxon>Pleuronectes</taxon>
    </lineage>
</organism>
<evidence type="ECO:0000256" key="1">
    <source>
        <dbReference type="SAM" id="MobiDB-lite"/>
    </source>
</evidence>
<evidence type="ECO:0000313" key="3">
    <source>
        <dbReference type="Proteomes" id="UP001153269"/>
    </source>
</evidence>
<reference evidence="2" key="1">
    <citation type="submission" date="2020-03" db="EMBL/GenBank/DDBJ databases">
        <authorList>
            <person name="Weist P."/>
        </authorList>
    </citation>
    <scope>NUCLEOTIDE SEQUENCE</scope>
</reference>
<feature type="compositionally biased region" description="Basic and acidic residues" evidence="1">
    <location>
        <begin position="75"/>
        <end position="91"/>
    </location>
</feature>
<dbReference type="EMBL" id="CADEAL010000754">
    <property type="protein sequence ID" value="CAB1424771.1"/>
    <property type="molecule type" value="Genomic_DNA"/>
</dbReference>
<evidence type="ECO:0000313" key="2">
    <source>
        <dbReference type="EMBL" id="CAB1424771.1"/>
    </source>
</evidence>
<comment type="caution">
    <text evidence="2">The sequence shown here is derived from an EMBL/GenBank/DDBJ whole genome shotgun (WGS) entry which is preliminary data.</text>
</comment>
<accession>A0A9N7YGK3</accession>
<dbReference type="Proteomes" id="UP001153269">
    <property type="component" value="Unassembled WGS sequence"/>
</dbReference>
<dbReference type="AlphaFoldDB" id="A0A9N7YGK3"/>
<feature type="region of interest" description="Disordered" evidence="1">
    <location>
        <begin position="54"/>
        <end position="91"/>
    </location>
</feature>
<keyword evidence="3" id="KW-1185">Reference proteome</keyword>